<dbReference type="Pfam" id="PF13185">
    <property type="entry name" value="GAF_2"/>
    <property type="match status" value="1"/>
</dbReference>
<dbReference type="Proteomes" id="UP000291338">
    <property type="component" value="Unassembled WGS sequence"/>
</dbReference>
<sequence>MVSSLDQNLFLLTAHRQFNRLLSDLALSSEISPFLNEVIKTVEQFLPGCKVSILTLNREHNTLHSGAKNNLPDFYNDAIEGVKIGENVGSCGAAAFLNKPVIIENINSHINWQPYLALTQQANLHACWSIPFTDSYKDVMGTFAIYHHEVKAPTEAEIEIVEVAALITSVAMEKVKLEEQLIFSATHDELTRIHNRAYLNEAGENFLSLCARNEMSCSVLFIDLNKFKRVNDELGHKAGDELLVQVANVIKEQTRASDITARFGGDEFIILMENNAGNEGEKVAKRIHHAILEAVSSSITSLGFGVSIGVAHMSSHEQLSLKKLIHVADEAMYFAKENNLGVYVSG</sequence>
<dbReference type="InterPro" id="IPR043128">
    <property type="entry name" value="Rev_trsase/Diguanyl_cyclase"/>
</dbReference>
<dbReference type="PANTHER" id="PTHR46663:SF2">
    <property type="entry name" value="GGDEF DOMAIN-CONTAINING PROTEIN"/>
    <property type="match status" value="1"/>
</dbReference>
<dbReference type="PANTHER" id="PTHR46663">
    <property type="entry name" value="DIGUANYLATE CYCLASE DGCT-RELATED"/>
    <property type="match status" value="1"/>
</dbReference>
<dbReference type="InterPro" id="IPR000160">
    <property type="entry name" value="GGDEF_dom"/>
</dbReference>
<evidence type="ECO:0000313" key="4">
    <source>
        <dbReference type="Proteomes" id="UP000291338"/>
    </source>
</evidence>
<comment type="caution">
    <text evidence="3">The sequence shown here is derived from an EMBL/GenBank/DDBJ whole genome shotgun (WGS) entry which is preliminary data.</text>
</comment>
<dbReference type="NCBIfam" id="TIGR00254">
    <property type="entry name" value="GGDEF"/>
    <property type="match status" value="1"/>
</dbReference>
<reference evidence="3 4" key="1">
    <citation type="submission" date="2018-01" db="EMBL/GenBank/DDBJ databases">
        <title>Co-occurrence of chitin degradation, pigmentation and bioactivity in marine Pseudoalteromonas.</title>
        <authorList>
            <person name="Paulsen S."/>
            <person name="Gram L."/>
            <person name="Machado H."/>
        </authorList>
    </citation>
    <scope>NUCLEOTIDE SEQUENCE [LARGE SCALE GENOMIC DNA]</scope>
    <source>
        <strain evidence="3 4">S3898</strain>
    </source>
</reference>
<feature type="domain" description="GGDEF" evidence="2">
    <location>
        <begin position="215"/>
        <end position="346"/>
    </location>
</feature>
<dbReference type="EMBL" id="PPSX01000001">
    <property type="protein sequence ID" value="RZQ55154.1"/>
    <property type="molecule type" value="Genomic_DNA"/>
</dbReference>
<dbReference type="SUPFAM" id="SSF55781">
    <property type="entry name" value="GAF domain-like"/>
    <property type="match status" value="1"/>
</dbReference>
<dbReference type="InterPro" id="IPR052163">
    <property type="entry name" value="DGC-Regulatory_Protein"/>
</dbReference>
<dbReference type="SUPFAM" id="SSF55073">
    <property type="entry name" value="Nucleotide cyclase"/>
    <property type="match status" value="1"/>
</dbReference>
<evidence type="ECO:0000256" key="1">
    <source>
        <dbReference type="ARBA" id="ARBA00001946"/>
    </source>
</evidence>
<dbReference type="SMART" id="SM00065">
    <property type="entry name" value="GAF"/>
    <property type="match status" value="1"/>
</dbReference>
<comment type="cofactor">
    <cofactor evidence="1">
        <name>Mg(2+)</name>
        <dbReference type="ChEBI" id="CHEBI:18420"/>
    </cofactor>
</comment>
<gene>
    <name evidence="3" type="ORF">C1E23_00195</name>
</gene>
<protein>
    <submittedName>
        <fullName evidence="3">Diguanylate cyclase</fullName>
    </submittedName>
</protein>
<dbReference type="PROSITE" id="PS50887">
    <property type="entry name" value="GGDEF"/>
    <property type="match status" value="1"/>
</dbReference>
<dbReference type="CDD" id="cd01949">
    <property type="entry name" value="GGDEF"/>
    <property type="match status" value="1"/>
</dbReference>
<dbReference type="InterPro" id="IPR029787">
    <property type="entry name" value="Nucleotide_cyclase"/>
</dbReference>
<dbReference type="AlphaFoldDB" id="A0A4Q7IRX7"/>
<accession>A0A4Q7IRX7</accession>
<dbReference type="SMART" id="SM00267">
    <property type="entry name" value="GGDEF"/>
    <property type="match status" value="1"/>
</dbReference>
<dbReference type="GO" id="GO:0003824">
    <property type="term" value="F:catalytic activity"/>
    <property type="evidence" value="ECO:0007669"/>
    <property type="project" value="UniProtKB-ARBA"/>
</dbReference>
<dbReference type="Gene3D" id="3.30.70.270">
    <property type="match status" value="1"/>
</dbReference>
<dbReference type="Pfam" id="PF00990">
    <property type="entry name" value="GGDEF"/>
    <property type="match status" value="1"/>
</dbReference>
<evidence type="ECO:0000313" key="3">
    <source>
        <dbReference type="EMBL" id="RZQ55154.1"/>
    </source>
</evidence>
<dbReference type="InterPro" id="IPR003018">
    <property type="entry name" value="GAF"/>
</dbReference>
<dbReference type="Gene3D" id="3.30.450.40">
    <property type="match status" value="1"/>
</dbReference>
<evidence type="ECO:0000259" key="2">
    <source>
        <dbReference type="PROSITE" id="PS50887"/>
    </source>
</evidence>
<dbReference type="InterPro" id="IPR029016">
    <property type="entry name" value="GAF-like_dom_sf"/>
</dbReference>
<dbReference type="FunFam" id="3.30.70.270:FF:000001">
    <property type="entry name" value="Diguanylate cyclase domain protein"/>
    <property type="match status" value="1"/>
</dbReference>
<proteinExistence type="predicted"/>
<organism evidence="3 4">
    <name type="scientific">Pseudoalteromonas phenolica</name>
    <dbReference type="NCBI Taxonomy" id="161398"/>
    <lineage>
        <taxon>Bacteria</taxon>
        <taxon>Pseudomonadati</taxon>
        <taxon>Pseudomonadota</taxon>
        <taxon>Gammaproteobacteria</taxon>
        <taxon>Alteromonadales</taxon>
        <taxon>Pseudoalteromonadaceae</taxon>
        <taxon>Pseudoalteromonas</taxon>
    </lineage>
</organism>
<name>A0A4Q7IRX7_9GAMM</name>